<dbReference type="PANTHER" id="PTHR23513">
    <property type="entry name" value="INTEGRAL MEMBRANE EFFLUX PROTEIN-RELATED"/>
    <property type="match status" value="1"/>
</dbReference>
<keyword evidence="3 6" id="KW-0812">Transmembrane</keyword>
<dbReference type="PANTHER" id="PTHR23513:SF6">
    <property type="entry name" value="MAJOR FACILITATOR SUPERFAMILY ASSOCIATED DOMAIN-CONTAINING PROTEIN"/>
    <property type="match status" value="1"/>
</dbReference>
<sequence>MKIFLRHSLYRALTISRLLNSLGSYIYNLVFVIYAASLPYSNLAVFIANMITMVPTVFTFWIGVQADQSVRKGRTMIVVGVIQAVLFSLVAFMIQNQTFLAFSVICLINIVTDVLSDYASGLRMPILQHNLDKDDLFEAYSFTQFVSYLSSILGQSFGVWLLTVSDNNFPLVAAINALSFLLSSLVLLRHRRALTHEEVLPVMEKNSLWKNFKKTYQEMELVFKNSGNSSFVGILLSILVLNSLGGSIGAIYNFYFLHRAGILGLGYGQSLLIVEIILLVGAILGSLTPNDYFSKQSLSFLLIMNSTSFLLTALSNLLGLNPFIGLSFLAFSAYIMGKSAPKLDALIMEKLPADMLAQGNNFLGLLFTLSIPLGTFGFSSLALYHMSACWMVFVLVSILSLYLTVNDFKKG</sequence>
<feature type="transmembrane region" description="Helical" evidence="6">
    <location>
        <begin position="267"/>
        <end position="287"/>
    </location>
</feature>
<feature type="transmembrane region" description="Helical" evidence="6">
    <location>
        <begin position="231"/>
        <end position="255"/>
    </location>
</feature>
<feature type="transmembrane region" description="Helical" evidence="6">
    <location>
        <begin position="76"/>
        <end position="94"/>
    </location>
</feature>
<dbReference type="GO" id="GO:0005886">
    <property type="term" value="C:plasma membrane"/>
    <property type="evidence" value="ECO:0007669"/>
    <property type="project" value="UniProtKB-SubCell"/>
</dbReference>
<feature type="transmembrane region" description="Helical" evidence="6">
    <location>
        <begin position="12"/>
        <end position="37"/>
    </location>
</feature>
<evidence type="ECO:0000256" key="4">
    <source>
        <dbReference type="ARBA" id="ARBA00022989"/>
    </source>
</evidence>
<gene>
    <name evidence="7" type="ORF">SGODD07_01704</name>
</gene>
<evidence type="ECO:0000256" key="2">
    <source>
        <dbReference type="ARBA" id="ARBA00022475"/>
    </source>
</evidence>
<evidence type="ECO:0000256" key="3">
    <source>
        <dbReference type="ARBA" id="ARBA00022692"/>
    </source>
</evidence>
<reference evidence="7 8" key="1">
    <citation type="submission" date="2016-01" db="EMBL/GenBank/DDBJ databases">
        <title>Highly variable Streptococcus oralis are common among viridans streptococci isolated from primates.</title>
        <authorList>
            <person name="Denapaite D."/>
            <person name="Rieger M."/>
            <person name="Koendgen S."/>
            <person name="Brueckner R."/>
            <person name="Ochigava I."/>
            <person name="Kappeler P."/>
            <person name="Maetz-Rensing K."/>
            <person name="Leendertz F."/>
            <person name="Hakenbeck R."/>
        </authorList>
    </citation>
    <scope>NUCLEOTIDE SEQUENCE [LARGE SCALE GENOMIC DNA]</scope>
    <source>
        <strain evidence="7 8">DD07</strain>
    </source>
</reference>
<dbReference type="AlphaFoldDB" id="A0A139N1I2"/>
<dbReference type="InterPro" id="IPR036259">
    <property type="entry name" value="MFS_trans_sf"/>
</dbReference>
<feature type="transmembrane region" description="Helical" evidence="6">
    <location>
        <begin position="169"/>
        <end position="188"/>
    </location>
</feature>
<evidence type="ECO:0000256" key="1">
    <source>
        <dbReference type="ARBA" id="ARBA00004651"/>
    </source>
</evidence>
<keyword evidence="2" id="KW-1003">Cell membrane</keyword>
<feature type="transmembrane region" description="Helical" evidence="6">
    <location>
        <begin position="43"/>
        <end position="64"/>
    </location>
</feature>
<protein>
    <submittedName>
        <fullName evidence="7">Macrolide-efflux protein</fullName>
    </submittedName>
</protein>
<keyword evidence="4 6" id="KW-1133">Transmembrane helix</keyword>
<organism evidence="7 8">
    <name type="scientific">Streptococcus gordonii</name>
    <dbReference type="NCBI Taxonomy" id="1302"/>
    <lineage>
        <taxon>Bacteria</taxon>
        <taxon>Bacillati</taxon>
        <taxon>Bacillota</taxon>
        <taxon>Bacilli</taxon>
        <taxon>Lactobacillales</taxon>
        <taxon>Streptococcaceae</taxon>
        <taxon>Streptococcus</taxon>
    </lineage>
</organism>
<proteinExistence type="predicted"/>
<dbReference type="SUPFAM" id="SSF103473">
    <property type="entry name" value="MFS general substrate transporter"/>
    <property type="match status" value="1"/>
</dbReference>
<accession>A0A139N1I2</accession>
<evidence type="ECO:0000313" key="7">
    <source>
        <dbReference type="EMBL" id="KXT69899.1"/>
    </source>
</evidence>
<comment type="caution">
    <text evidence="7">The sequence shown here is derived from an EMBL/GenBank/DDBJ whole genome shotgun (WGS) entry which is preliminary data.</text>
</comment>
<feature type="transmembrane region" description="Helical" evidence="6">
    <location>
        <begin position="361"/>
        <end position="378"/>
    </location>
</feature>
<keyword evidence="5 6" id="KW-0472">Membrane</keyword>
<comment type="subcellular location">
    <subcellularLocation>
        <location evidence="1">Cell membrane</location>
        <topology evidence="1">Multi-pass membrane protein</topology>
    </subcellularLocation>
</comment>
<feature type="transmembrane region" description="Helical" evidence="6">
    <location>
        <begin position="140"/>
        <end position="163"/>
    </location>
</feature>
<evidence type="ECO:0000256" key="6">
    <source>
        <dbReference type="SAM" id="Phobius"/>
    </source>
</evidence>
<evidence type="ECO:0000313" key="8">
    <source>
        <dbReference type="Proteomes" id="UP000070096"/>
    </source>
</evidence>
<feature type="transmembrane region" description="Helical" evidence="6">
    <location>
        <begin position="323"/>
        <end position="340"/>
    </location>
</feature>
<dbReference type="EMBL" id="LQRC01000226">
    <property type="protein sequence ID" value="KXT69899.1"/>
    <property type="molecule type" value="Genomic_DNA"/>
</dbReference>
<feature type="transmembrane region" description="Helical" evidence="6">
    <location>
        <begin position="384"/>
        <end position="405"/>
    </location>
</feature>
<dbReference type="Proteomes" id="UP000070096">
    <property type="component" value="Unassembled WGS sequence"/>
</dbReference>
<name>A0A139N1I2_STRGN</name>
<dbReference type="PATRIC" id="fig|1302.21.peg.1888"/>
<dbReference type="Gene3D" id="1.20.1250.20">
    <property type="entry name" value="MFS general substrate transporter like domains"/>
    <property type="match status" value="1"/>
</dbReference>
<evidence type="ECO:0000256" key="5">
    <source>
        <dbReference type="ARBA" id="ARBA00023136"/>
    </source>
</evidence>